<proteinExistence type="predicted"/>
<protein>
    <submittedName>
        <fullName evidence="1">Uncharacterized protein</fullName>
    </submittedName>
</protein>
<sequence>MQKYILFLTNQLFLVNFPSQNVILSCKLLLCTQIHPLLVLFLL</sequence>
<reference evidence="1" key="1">
    <citation type="journal article" date="2021" name="Proc. Natl. Acad. Sci. U.S.A.">
        <title>A Catalog of Tens of Thousands of Viruses from Human Metagenomes Reveals Hidden Associations with Chronic Diseases.</title>
        <authorList>
            <person name="Tisza M.J."/>
            <person name="Buck C.B."/>
        </authorList>
    </citation>
    <scope>NUCLEOTIDE SEQUENCE</scope>
    <source>
        <strain evidence="1">Ct2wG4</strain>
    </source>
</reference>
<accession>A0A8S5QXN0</accession>
<name>A0A8S5QXN0_9CAUD</name>
<dbReference type="EMBL" id="BK015754">
    <property type="protein sequence ID" value="DAE23493.1"/>
    <property type="molecule type" value="Genomic_DNA"/>
</dbReference>
<evidence type="ECO:0000313" key="1">
    <source>
        <dbReference type="EMBL" id="DAE23493.1"/>
    </source>
</evidence>
<organism evidence="1">
    <name type="scientific">Siphoviridae sp. ct2wG4</name>
    <dbReference type="NCBI Taxonomy" id="2826278"/>
    <lineage>
        <taxon>Viruses</taxon>
        <taxon>Duplodnaviria</taxon>
        <taxon>Heunggongvirae</taxon>
        <taxon>Uroviricota</taxon>
        <taxon>Caudoviricetes</taxon>
    </lineage>
</organism>
<dbReference type="PROSITE" id="PS51257">
    <property type="entry name" value="PROKAR_LIPOPROTEIN"/>
    <property type="match status" value="1"/>
</dbReference>